<name>A0A3P6STA0_CYLGO</name>
<dbReference type="GO" id="GO:2000304">
    <property type="term" value="P:positive regulation of ceramide biosynthetic process"/>
    <property type="evidence" value="ECO:0007669"/>
    <property type="project" value="TreeGrafter"/>
</dbReference>
<dbReference type="PANTHER" id="PTHR24139:SF34">
    <property type="entry name" value="85_88 KDA CALCIUM-INDEPENDENT PHOSPHOLIPASE A2"/>
    <property type="match status" value="1"/>
</dbReference>
<dbReference type="OrthoDB" id="10021675at2759"/>
<keyword evidence="1" id="KW-0378">Hydrolase</keyword>
<dbReference type="GO" id="GO:0005739">
    <property type="term" value="C:mitochondrion"/>
    <property type="evidence" value="ECO:0007669"/>
    <property type="project" value="TreeGrafter"/>
</dbReference>
<protein>
    <submittedName>
        <fullName evidence="2">Uncharacterized protein</fullName>
    </submittedName>
</protein>
<dbReference type="EMBL" id="UYRV01023835">
    <property type="protein sequence ID" value="VDK74359.1"/>
    <property type="molecule type" value="Genomic_DNA"/>
</dbReference>
<dbReference type="Proteomes" id="UP000271889">
    <property type="component" value="Unassembled WGS sequence"/>
</dbReference>
<dbReference type="InterPro" id="IPR047148">
    <property type="entry name" value="PLPL9"/>
</dbReference>
<sequence length="136" mass="14780">MDKPRLTCSFQAARLLLCLGSDPNISNANDDSPRHLAARLREASLLDSLIICHALPCKPNKVGCVSGCTNDLASVLKRNSEAASMEEPIRDFIQKCYDGLIARLEELANRGEKPQNMINLLSMDGGGIRGLAMIQV</sequence>
<dbReference type="GO" id="GO:0047499">
    <property type="term" value="F:calcium-independent phospholipase A2 activity"/>
    <property type="evidence" value="ECO:0007669"/>
    <property type="project" value="InterPro"/>
</dbReference>
<evidence type="ECO:0000256" key="1">
    <source>
        <dbReference type="ARBA" id="ARBA00022801"/>
    </source>
</evidence>
<keyword evidence="3" id="KW-1185">Reference proteome</keyword>
<organism evidence="2 3">
    <name type="scientific">Cylicostephanus goldi</name>
    <name type="common">Nematode worm</name>
    <dbReference type="NCBI Taxonomy" id="71465"/>
    <lineage>
        <taxon>Eukaryota</taxon>
        <taxon>Metazoa</taxon>
        <taxon>Ecdysozoa</taxon>
        <taxon>Nematoda</taxon>
        <taxon>Chromadorea</taxon>
        <taxon>Rhabditida</taxon>
        <taxon>Rhabditina</taxon>
        <taxon>Rhabditomorpha</taxon>
        <taxon>Strongyloidea</taxon>
        <taxon>Strongylidae</taxon>
        <taxon>Cylicostephanus</taxon>
    </lineage>
</organism>
<evidence type="ECO:0000313" key="2">
    <source>
        <dbReference type="EMBL" id="VDK74359.1"/>
    </source>
</evidence>
<dbReference type="AlphaFoldDB" id="A0A3P6STA0"/>
<dbReference type="GO" id="GO:0052816">
    <property type="term" value="F:long-chain fatty acyl-CoA hydrolase activity"/>
    <property type="evidence" value="ECO:0007669"/>
    <property type="project" value="TreeGrafter"/>
</dbReference>
<proteinExistence type="predicted"/>
<reference evidence="2 3" key="1">
    <citation type="submission" date="2018-11" db="EMBL/GenBank/DDBJ databases">
        <authorList>
            <consortium name="Pathogen Informatics"/>
        </authorList>
    </citation>
    <scope>NUCLEOTIDE SEQUENCE [LARGE SCALE GENOMIC DNA]</scope>
</reference>
<evidence type="ECO:0000313" key="3">
    <source>
        <dbReference type="Proteomes" id="UP000271889"/>
    </source>
</evidence>
<dbReference type="PANTHER" id="PTHR24139">
    <property type="entry name" value="CALCIUM-INDEPENDENT PHOSPHOLIPASE A2"/>
    <property type="match status" value="1"/>
</dbReference>
<gene>
    <name evidence="2" type="ORF">CGOC_LOCUS7023</name>
</gene>
<accession>A0A3P6STA0</accession>